<organism evidence="5">
    <name type="scientific">Palpitomonas bilix</name>
    <dbReference type="NCBI Taxonomy" id="652834"/>
    <lineage>
        <taxon>Eukaryota</taxon>
        <taxon>Eukaryota incertae sedis</taxon>
    </lineage>
</organism>
<evidence type="ECO:0000259" key="4">
    <source>
        <dbReference type="PROSITE" id="PS51399"/>
    </source>
</evidence>
<dbReference type="GO" id="GO:0007030">
    <property type="term" value="P:Golgi organization"/>
    <property type="evidence" value="ECO:0007669"/>
    <property type="project" value="TreeGrafter"/>
</dbReference>
<dbReference type="SUPFAM" id="SSF102848">
    <property type="entry name" value="NSFL1 (p97 ATPase) cofactor p47, SEP domain"/>
    <property type="match status" value="1"/>
</dbReference>
<dbReference type="InterPro" id="IPR036241">
    <property type="entry name" value="NSFL1C_SEP_dom_sf"/>
</dbReference>
<feature type="domain" description="SEP" evidence="4">
    <location>
        <begin position="96"/>
        <end position="178"/>
    </location>
</feature>
<dbReference type="PROSITE" id="PS50033">
    <property type="entry name" value="UBX"/>
    <property type="match status" value="1"/>
</dbReference>
<dbReference type="InterPro" id="IPR000626">
    <property type="entry name" value="Ubiquitin-like_dom"/>
</dbReference>
<sequence>MPIATFRDLDKEEDDGKEKQSYFAGGEKSGQLVEGGGDKGRDVAERLMEQAKRLGAVDHSTYMDSQKEKSKFGGTGYRLGEEQGGSEKVKSQDPTVIKRSVYFWEDGFSVDDREGGWGPLRRFDDPAEGQFIGAINQGRVPREFDIEARKELAEKGELHGAYEFDVDLVQKKTKYEAAPRVLRTFGGAGYSLKAEEPEAQFRPQRQAPSAGAPSAQSHSVDESKPSTSIQVRLSNGSRNVVRVNHDHTVGELYALVKLLESGTPEFELLVPFPRKVLSDTSKSIKEEGLLNASIVVKPH</sequence>
<dbReference type="GO" id="GO:0043130">
    <property type="term" value="F:ubiquitin binding"/>
    <property type="evidence" value="ECO:0007669"/>
    <property type="project" value="TreeGrafter"/>
</dbReference>
<dbReference type="GO" id="GO:0005634">
    <property type="term" value="C:nucleus"/>
    <property type="evidence" value="ECO:0007669"/>
    <property type="project" value="TreeGrafter"/>
</dbReference>
<evidence type="ECO:0000259" key="3">
    <source>
        <dbReference type="PROSITE" id="PS50053"/>
    </source>
</evidence>
<feature type="compositionally biased region" description="Basic and acidic residues" evidence="1">
    <location>
        <begin position="7"/>
        <end position="20"/>
    </location>
</feature>
<accession>A0A7S3DHJ3</accession>
<dbReference type="CDD" id="cd01770">
    <property type="entry name" value="UBX_UBXN2"/>
    <property type="match status" value="1"/>
</dbReference>
<dbReference type="EMBL" id="HBIB01030343">
    <property type="protein sequence ID" value="CAE0257386.1"/>
    <property type="molecule type" value="Transcribed_RNA"/>
</dbReference>
<gene>
    <name evidence="5" type="ORF">PBIL07802_LOCUS19645</name>
</gene>
<dbReference type="PANTHER" id="PTHR23333:SF20">
    <property type="entry name" value="NSFL1 COFACTOR P47"/>
    <property type="match status" value="1"/>
</dbReference>
<dbReference type="PANTHER" id="PTHR23333">
    <property type="entry name" value="UBX DOMAIN CONTAINING PROTEIN"/>
    <property type="match status" value="1"/>
</dbReference>
<dbReference type="SMART" id="SM00553">
    <property type="entry name" value="SEP"/>
    <property type="match status" value="1"/>
</dbReference>
<dbReference type="Pfam" id="PF08059">
    <property type="entry name" value="SEP"/>
    <property type="match status" value="1"/>
</dbReference>
<proteinExistence type="predicted"/>
<dbReference type="PROSITE" id="PS50053">
    <property type="entry name" value="UBIQUITIN_2"/>
    <property type="match status" value="1"/>
</dbReference>
<feature type="domain" description="Ubiquitin-like" evidence="3">
    <location>
        <begin position="227"/>
        <end position="295"/>
    </location>
</feature>
<dbReference type="PROSITE" id="PS51399">
    <property type="entry name" value="SEP"/>
    <property type="match status" value="1"/>
</dbReference>
<dbReference type="GO" id="GO:0031468">
    <property type="term" value="P:nuclear membrane reassembly"/>
    <property type="evidence" value="ECO:0007669"/>
    <property type="project" value="TreeGrafter"/>
</dbReference>
<dbReference type="InterPro" id="IPR012989">
    <property type="entry name" value="SEP_domain"/>
</dbReference>
<dbReference type="SMART" id="SM00166">
    <property type="entry name" value="UBX"/>
    <property type="match status" value="1"/>
</dbReference>
<dbReference type="InterPro" id="IPR029071">
    <property type="entry name" value="Ubiquitin-like_domsf"/>
</dbReference>
<feature type="domain" description="UBX" evidence="2">
    <location>
        <begin position="222"/>
        <end position="297"/>
    </location>
</feature>
<dbReference type="AlphaFoldDB" id="A0A7S3DHJ3"/>
<dbReference type="GO" id="GO:0061025">
    <property type="term" value="P:membrane fusion"/>
    <property type="evidence" value="ECO:0007669"/>
    <property type="project" value="TreeGrafter"/>
</dbReference>
<reference evidence="5" key="1">
    <citation type="submission" date="2021-01" db="EMBL/GenBank/DDBJ databases">
        <authorList>
            <person name="Corre E."/>
            <person name="Pelletier E."/>
            <person name="Niang G."/>
            <person name="Scheremetjew M."/>
            <person name="Finn R."/>
            <person name="Kale V."/>
            <person name="Holt S."/>
            <person name="Cochrane G."/>
            <person name="Meng A."/>
            <person name="Brown T."/>
            <person name="Cohen L."/>
        </authorList>
    </citation>
    <scope>NUCLEOTIDE SEQUENCE</scope>
    <source>
        <strain evidence="5">NIES-2562</strain>
    </source>
</reference>
<feature type="compositionally biased region" description="Basic and acidic residues" evidence="1">
    <location>
        <begin position="79"/>
        <end position="91"/>
    </location>
</feature>
<dbReference type="Gene3D" id="3.30.420.210">
    <property type="entry name" value="SEP domain"/>
    <property type="match status" value="1"/>
</dbReference>
<feature type="region of interest" description="Disordered" evidence="1">
    <location>
        <begin position="1"/>
        <end position="40"/>
    </location>
</feature>
<name>A0A7S3DHJ3_9EUKA</name>
<feature type="compositionally biased region" description="Low complexity" evidence="1">
    <location>
        <begin position="202"/>
        <end position="217"/>
    </location>
</feature>
<dbReference type="InterPro" id="IPR001012">
    <property type="entry name" value="UBX_dom"/>
</dbReference>
<feature type="region of interest" description="Disordered" evidence="1">
    <location>
        <begin position="55"/>
        <end position="92"/>
    </location>
</feature>
<protein>
    <submittedName>
        <fullName evidence="5">Uncharacterized protein</fullName>
    </submittedName>
</protein>
<evidence type="ECO:0000259" key="2">
    <source>
        <dbReference type="PROSITE" id="PS50033"/>
    </source>
</evidence>
<dbReference type="GO" id="GO:0000045">
    <property type="term" value="P:autophagosome assembly"/>
    <property type="evidence" value="ECO:0007669"/>
    <property type="project" value="TreeGrafter"/>
</dbReference>
<evidence type="ECO:0000256" key="1">
    <source>
        <dbReference type="SAM" id="MobiDB-lite"/>
    </source>
</evidence>
<dbReference type="Pfam" id="PF00789">
    <property type="entry name" value="UBX"/>
    <property type="match status" value="1"/>
</dbReference>
<feature type="region of interest" description="Disordered" evidence="1">
    <location>
        <begin position="196"/>
        <end position="233"/>
    </location>
</feature>
<dbReference type="SUPFAM" id="SSF54236">
    <property type="entry name" value="Ubiquitin-like"/>
    <property type="match status" value="1"/>
</dbReference>
<evidence type="ECO:0000313" key="5">
    <source>
        <dbReference type="EMBL" id="CAE0257386.1"/>
    </source>
</evidence>
<dbReference type="Gene3D" id="3.10.20.90">
    <property type="entry name" value="Phosphatidylinositol 3-kinase Catalytic Subunit, Chain A, domain 1"/>
    <property type="match status" value="1"/>
</dbReference>
<dbReference type="GO" id="GO:0005829">
    <property type="term" value="C:cytosol"/>
    <property type="evidence" value="ECO:0007669"/>
    <property type="project" value="TreeGrafter"/>
</dbReference>
<dbReference type="GO" id="GO:0043161">
    <property type="term" value="P:proteasome-mediated ubiquitin-dependent protein catabolic process"/>
    <property type="evidence" value="ECO:0007669"/>
    <property type="project" value="TreeGrafter"/>
</dbReference>